<keyword evidence="3" id="KW-1185">Reference proteome</keyword>
<feature type="compositionally biased region" description="Low complexity" evidence="1">
    <location>
        <begin position="73"/>
        <end position="88"/>
    </location>
</feature>
<protein>
    <submittedName>
        <fullName evidence="2">Uncharacterized protein</fullName>
    </submittedName>
</protein>
<evidence type="ECO:0000313" key="2">
    <source>
        <dbReference type="Ensembl" id="ENSCPBP00000040182.1"/>
    </source>
</evidence>
<reference evidence="2" key="2">
    <citation type="submission" date="2025-09" db="UniProtKB">
        <authorList>
            <consortium name="Ensembl"/>
        </authorList>
    </citation>
    <scope>IDENTIFICATION</scope>
</reference>
<organism evidence="2 3">
    <name type="scientific">Chrysemys picta bellii</name>
    <name type="common">Western painted turtle</name>
    <name type="synonym">Emys bellii</name>
    <dbReference type="NCBI Taxonomy" id="8478"/>
    <lineage>
        <taxon>Eukaryota</taxon>
        <taxon>Metazoa</taxon>
        <taxon>Chordata</taxon>
        <taxon>Craniata</taxon>
        <taxon>Vertebrata</taxon>
        <taxon>Euteleostomi</taxon>
        <taxon>Archelosauria</taxon>
        <taxon>Testudinata</taxon>
        <taxon>Testudines</taxon>
        <taxon>Cryptodira</taxon>
        <taxon>Durocryptodira</taxon>
        <taxon>Testudinoidea</taxon>
        <taxon>Emydidae</taxon>
        <taxon>Chrysemys</taxon>
    </lineage>
</organism>
<dbReference type="Proteomes" id="UP000694380">
    <property type="component" value="Unplaced"/>
</dbReference>
<feature type="region of interest" description="Disordered" evidence="1">
    <location>
        <begin position="56"/>
        <end position="147"/>
    </location>
</feature>
<reference evidence="2" key="1">
    <citation type="submission" date="2025-08" db="UniProtKB">
        <authorList>
            <consortium name="Ensembl"/>
        </authorList>
    </citation>
    <scope>IDENTIFICATION</scope>
</reference>
<dbReference type="Ensembl" id="ENSCPBT00000047077.1">
    <property type="protein sequence ID" value="ENSCPBP00000040182.1"/>
    <property type="gene ID" value="ENSCPBG00000027630.1"/>
</dbReference>
<evidence type="ECO:0000256" key="1">
    <source>
        <dbReference type="SAM" id="MobiDB-lite"/>
    </source>
</evidence>
<name>A0A8C3IV69_CHRPI</name>
<dbReference type="GeneTree" id="ENSGT00950000185649"/>
<sequence length="147" mass="15540">MVHLAHLLMNNDHGGHEVIWFAFVAAQNKRAGDSRYLARKEKRVGLNTERLEHWIAGGGTRSPSGGAVRAGQRRALSPAPRAPADALDTGACERSPDTDYGGGAGGGALPNRTMGRGGRSRRSTTVSQVRRPAPFEGGMAISGANQR</sequence>
<dbReference type="AlphaFoldDB" id="A0A8C3IV69"/>
<proteinExistence type="predicted"/>
<accession>A0A8C3IV69</accession>
<evidence type="ECO:0000313" key="3">
    <source>
        <dbReference type="Proteomes" id="UP000694380"/>
    </source>
</evidence>